<feature type="domain" description="NADPH-dependent FMN reductase-like" evidence="3">
    <location>
        <begin position="8"/>
        <end position="153"/>
    </location>
</feature>
<accession>A0A412AWB1</accession>
<sequence>MPEKRGFILFGSPHQNGATARLVQAFLKAFPEETEWTMVEAYHQKIAPCLGCGFCEQKEGCVNSDFDQIDHLLRTCDYLVVASPVYNLSFPAPLKAIFDRTQRYFFARFVRGERPPIAKHKKAAMLLTCGADSQDGADIIRKQLKMIFTVLNTELAGEVLWKNTDRDKNMEPLMGVLAETAEKLAIAWDL</sequence>
<dbReference type="InterPro" id="IPR029039">
    <property type="entry name" value="Flavoprotein-like_sf"/>
</dbReference>
<evidence type="ECO:0000313" key="5">
    <source>
        <dbReference type="Proteomes" id="UP000284751"/>
    </source>
</evidence>
<evidence type="ECO:0000259" key="3">
    <source>
        <dbReference type="Pfam" id="PF03358"/>
    </source>
</evidence>
<organism evidence="4 5">
    <name type="scientific">[Clostridium] leptum</name>
    <dbReference type="NCBI Taxonomy" id="1535"/>
    <lineage>
        <taxon>Bacteria</taxon>
        <taxon>Bacillati</taxon>
        <taxon>Bacillota</taxon>
        <taxon>Clostridia</taxon>
        <taxon>Eubacteriales</taxon>
        <taxon>Oscillospiraceae</taxon>
        <taxon>Oscillospiraceae incertae sedis</taxon>
    </lineage>
</organism>
<dbReference type="InterPro" id="IPR005025">
    <property type="entry name" value="FMN_Rdtase-like_dom"/>
</dbReference>
<dbReference type="Proteomes" id="UP000284751">
    <property type="component" value="Unassembled WGS sequence"/>
</dbReference>
<evidence type="ECO:0000256" key="2">
    <source>
        <dbReference type="ARBA" id="ARBA00022643"/>
    </source>
</evidence>
<evidence type="ECO:0000313" key="4">
    <source>
        <dbReference type="EMBL" id="RGQ39341.1"/>
    </source>
</evidence>
<name>A0A412AWB1_9FIRM</name>
<dbReference type="AlphaFoldDB" id="A0A412AWB1"/>
<dbReference type="SUPFAM" id="SSF52218">
    <property type="entry name" value="Flavoproteins"/>
    <property type="match status" value="1"/>
</dbReference>
<dbReference type="InterPro" id="IPR051796">
    <property type="entry name" value="ISF_SsuE-like"/>
</dbReference>
<keyword evidence="1" id="KW-0285">Flavoprotein</keyword>
<comment type="caution">
    <text evidence="4">The sequence shown here is derived from an EMBL/GenBank/DDBJ whole genome shotgun (WGS) entry which is preliminary data.</text>
</comment>
<keyword evidence="2" id="KW-0288">FMN</keyword>
<protein>
    <submittedName>
        <fullName evidence="4">Flavodoxin family protein</fullName>
    </submittedName>
</protein>
<dbReference type="Gene3D" id="3.40.50.360">
    <property type="match status" value="1"/>
</dbReference>
<reference evidence="4 5" key="1">
    <citation type="submission" date="2018-08" db="EMBL/GenBank/DDBJ databases">
        <title>A genome reference for cultivated species of the human gut microbiota.</title>
        <authorList>
            <person name="Zou Y."/>
            <person name="Xue W."/>
            <person name="Luo G."/>
        </authorList>
    </citation>
    <scope>NUCLEOTIDE SEQUENCE [LARGE SCALE GENOMIC DNA]</scope>
    <source>
        <strain evidence="4 5">AF28-26</strain>
    </source>
</reference>
<dbReference type="PANTHER" id="PTHR43278:SF4">
    <property type="entry name" value="NAD(P)H-DEPENDENT FMN-CONTAINING OXIDOREDUCTASE YWQN-RELATED"/>
    <property type="match status" value="1"/>
</dbReference>
<dbReference type="Pfam" id="PF03358">
    <property type="entry name" value="FMN_red"/>
    <property type="match status" value="1"/>
</dbReference>
<proteinExistence type="predicted"/>
<dbReference type="EMBL" id="QRTC01000034">
    <property type="protein sequence ID" value="RGQ39341.1"/>
    <property type="molecule type" value="Genomic_DNA"/>
</dbReference>
<gene>
    <name evidence="4" type="ORF">DWY99_09050</name>
</gene>
<dbReference type="GO" id="GO:0016491">
    <property type="term" value="F:oxidoreductase activity"/>
    <property type="evidence" value="ECO:0007669"/>
    <property type="project" value="InterPro"/>
</dbReference>
<dbReference type="PANTHER" id="PTHR43278">
    <property type="entry name" value="NAD(P)H-DEPENDENT FMN-CONTAINING OXIDOREDUCTASE YWQN-RELATED"/>
    <property type="match status" value="1"/>
</dbReference>
<evidence type="ECO:0000256" key="1">
    <source>
        <dbReference type="ARBA" id="ARBA00022630"/>
    </source>
</evidence>